<dbReference type="Pfam" id="PF08486">
    <property type="entry name" value="SpoIID"/>
    <property type="match status" value="1"/>
</dbReference>
<evidence type="ECO:0000259" key="2">
    <source>
        <dbReference type="Pfam" id="PF08486"/>
    </source>
</evidence>
<dbReference type="GO" id="GO:0030288">
    <property type="term" value="C:outer membrane-bounded periplasmic space"/>
    <property type="evidence" value="ECO:0007669"/>
    <property type="project" value="TreeGrafter"/>
</dbReference>
<dbReference type="InterPro" id="IPR013693">
    <property type="entry name" value="SpoIID/LytB_N"/>
</dbReference>
<feature type="signal peptide" evidence="1">
    <location>
        <begin position="1"/>
        <end position="26"/>
    </location>
</feature>
<keyword evidence="1" id="KW-0732">Signal</keyword>
<dbReference type="EMBL" id="JADIML010000200">
    <property type="protein sequence ID" value="MBO8463724.1"/>
    <property type="molecule type" value="Genomic_DNA"/>
</dbReference>
<dbReference type="InterPro" id="IPR051922">
    <property type="entry name" value="Bact_Sporulation_Assoc"/>
</dbReference>
<name>A0A9D9I0E8_9FIRM</name>
<reference evidence="3" key="1">
    <citation type="submission" date="2020-10" db="EMBL/GenBank/DDBJ databases">
        <authorList>
            <person name="Gilroy R."/>
        </authorList>
    </citation>
    <scope>NUCLEOTIDE SEQUENCE</scope>
    <source>
        <strain evidence="3">E3-2379</strain>
    </source>
</reference>
<dbReference type="PANTHER" id="PTHR30032">
    <property type="entry name" value="N-ACETYLMURAMOYL-L-ALANINE AMIDASE-RELATED"/>
    <property type="match status" value="1"/>
</dbReference>
<dbReference type="AlphaFoldDB" id="A0A9D9I0E8"/>
<dbReference type="GO" id="GO:0030435">
    <property type="term" value="P:sporulation resulting in formation of a cellular spore"/>
    <property type="evidence" value="ECO:0007669"/>
    <property type="project" value="InterPro"/>
</dbReference>
<evidence type="ECO:0000256" key="1">
    <source>
        <dbReference type="SAM" id="SignalP"/>
    </source>
</evidence>
<dbReference type="Proteomes" id="UP000823618">
    <property type="component" value="Unassembled WGS sequence"/>
</dbReference>
<sequence>MKKRWKKAMSIMLVAIMVAIQQPILAATKTDSLRIGLTTEFATKSSLKVSDSKILIGYSVTNQYKTLATLSSTNGFTFIPTSKYFAKSTQTYDSYEEAKMMADSLRKNYNIIAYVGFFNSESISIVIGETGSSSTLKTIMNQVKGAFGLSFESLGADNGHRVKLTGSEDTILYDGSGENGYPQVAPVSKNEAGDKVLTLGSKSYRGRLEIGRYGSTSVTAVNVIPIDDYLYGVVPAEMVSSWHEEALKTQAVVARTYAANKGGFASDSNSSKPYILNDTTSSQVYKGYQIEEQSTNQAVDATKGTYIYYKDSLIDATFFSTSGGATASCDEVWAGDVAYLKSVPDIYELEPEKKPWIMTFTNEMIQAKLSAQGKSVGTVQSLIEDMRSNSNRLYSLKIKGSSGTLTLQKSAVRSYFGTYSTKFKVIKAGDVPDKVTVLSGNGKQTTKRIQSSYILSANGTTKGSDTDNEQFIVMGSNNLSNYPKNAPQKVGTYYFAGMGYGHGVGMSQSGANGMAKAGYTYEEIIKHYYSGVEVK</sequence>
<evidence type="ECO:0000313" key="4">
    <source>
        <dbReference type="Proteomes" id="UP000823618"/>
    </source>
</evidence>
<proteinExistence type="predicted"/>
<dbReference type="PANTHER" id="PTHR30032:SF4">
    <property type="entry name" value="AMIDASE ENHANCER"/>
    <property type="match status" value="1"/>
</dbReference>
<dbReference type="NCBIfam" id="TIGR02669">
    <property type="entry name" value="SpoIID_LytB"/>
    <property type="match status" value="1"/>
</dbReference>
<dbReference type="InterPro" id="IPR013486">
    <property type="entry name" value="SpoIID/LytB"/>
</dbReference>
<accession>A0A9D9I0E8</accession>
<reference evidence="3" key="2">
    <citation type="journal article" date="2021" name="PeerJ">
        <title>Extensive microbial diversity within the chicken gut microbiome revealed by metagenomics and culture.</title>
        <authorList>
            <person name="Gilroy R."/>
            <person name="Ravi A."/>
            <person name="Getino M."/>
            <person name="Pursley I."/>
            <person name="Horton D.L."/>
            <person name="Alikhan N.F."/>
            <person name="Baker D."/>
            <person name="Gharbi K."/>
            <person name="Hall N."/>
            <person name="Watson M."/>
            <person name="Adriaenssens E.M."/>
            <person name="Foster-Nyarko E."/>
            <person name="Jarju S."/>
            <person name="Secka A."/>
            <person name="Antonio M."/>
            <person name="Oren A."/>
            <person name="Chaudhuri R.R."/>
            <person name="La Ragione R."/>
            <person name="Hildebrand F."/>
            <person name="Pallen M.J."/>
        </authorList>
    </citation>
    <scope>NUCLEOTIDE SEQUENCE</scope>
    <source>
        <strain evidence="3">E3-2379</strain>
    </source>
</reference>
<protein>
    <submittedName>
        <fullName evidence="3">SpoIID/LytB domain-containing protein</fullName>
    </submittedName>
</protein>
<feature type="chain" id="PRO_5039050677" evidence="1">
    <location>
        <begin position="27"/>
        <end position="535"/>
    </location>
</feature>
<feature type="domain" description="Sporulation stage II protein D amidase enhancer LytB N-terminal" evidence="2">
    <location>
        <begin position="216"/>
        <end position="309"/>
    </location>
</feature>
<organism evidence="3 4">
    <name type="scientific">Candidatus Scybalomonas excrementavium</name>
    <dbReference type="NCBI Taxonomy" id="2840943"/>
    <lineage>
        <taxon>Bacteria</taxon>
        <taxon>Bacillati</taxon>
        <taxon>Bacillota</taxon>
        <taxon>Clostridia</taxon>
        <taxon>Lachnospirales</taxon>
        <taxon>Lachnospiraceae</taxon>
        <taxon>Lachnospiraceae incertae sedis</taxon>
        <taxon>Candidatus Scybalomonas</taxon>
    </lineage>
</organism>
<comment type="caution">
    <text evidence="3">The sequence shown here is derived from an EMBL/GenBank/DDBJ whole genome shotgun (WGS) entry which is preliminary data.</text>
</comment>
<evidence type="ECO:0000313" key="3">
    <source>
        <dbReference type="EMBL" id="MBO8463724.1"/>
    </source>
</evidence>
<gene>
    <name evidence="3" type="ORF">IAC13_07330</name>
</gene>